<dbReference type="Proteomes" id="UP000012040">
    <property type="component" value="Chromosome"/>
</dbReference>
<gene>
    <name evidence="3" type="primary">khpA</name>
    <name evidence="4" type="ORF">A11Q_1255</name>
</gene>
<dbReference type="EMBL" id="CP003537">
    <property type="protein sequence ID" value="AGH95471.1"/>
    <property type="molecule type" value="Genomic_DNA"/>
</dbReference>
<dbReference type="CDD" id="cd22533">
    <property type="entry name" value="KH-II_YlqC-like"/>
    <property type="match status" value="1"/>
</dbReference>
<keyword evidence="3" id="KW-0143">Chaperone</keyword>
<evidence type="ECO:0000256" key="1">
    <source>
        <dbReference type="ARBA" id="ARBA00022490"/>
    </source>
</evidence>
<evidence type="ECO:0000313" key="5">
    <source>
        <dbReference type="Proteomes" id="UP000012040"/>
    </source>
</evidence>
<comment type="function">
    <text evidence="3">A probable RNA chaperone. Forms a complex with KhpB which binds to cellular RNA and controls its expression. Plays a role in peptidoglycan (PG) homeostasis and cell length regulation.</text>
</comment>
<keyword evidence="3" id="KW-0961">Cell wall biogenesis/degradation</keyword>
<comment type="similarity">
    <text evidence="3">Belongs to the KhpA RNA-binding protein family.</text>
</comment>
<organism evidence="4 5">
    <name type="scientific">Pseudobdellovibrio exovorus JSS</name>
    <dbReference type="NCBI Taxonomy" id="1184267"/>
    <lineage>
        <taxon>Bacteria</taxon>
        <taxon>Pseudomonadati</taxon>
        <taxon>Bdellovibrionota</taxon>
        <taxon>Bdellovibrionia</taxon>
        <taxon>Bdellovibrionales</taxon>
        <taxon>Pseudobdellovibrionaceae</taxon>
        <taxon>Pseudobdellovibrio</taxon>
    </lineage>
</organism>
<dbReference type="eggNOG" id="COG1837">
    <property type="taxonomic scope" value="Bacteria"/>
</dbReference>
<dbReference type="PANTHER" id="PTHR34654:SF1">
    <property type="entry name" value="RNA-BINDING PROTEIN KHPA"/>
    <property type="match status" value="1"/>
</dbReference>
<dbReference type="Gene3D" id="3.30.300.20">
    <property type="match status" value="1"/>
</dbReference>
<dbReference type="InterPro" id="IPR015946">
    <property type="entry name" value="KH_dom-like_a/b"/>
</dbReference>
<dbReference type="GO" id="GO:0071555">
    <property type="term" value="P:cell wall organization"/>
    <property type="evidence" value="ECO:0007669"/>
    <property type="project" value="UniProtKB-KW"/>
</dbReference>
<accession>M4VBU0</accession>
<reference evidence="4 5" key="1">
    <citation type="journal article" date="2013" name="ISME J.">
        <title>By their genes ye shall know them: genomic signatures of predatory bacteria.</title>
        <authorList>
            <person name="Pasternak Z."/>
            <person name="Pietrokovski S."/>
            <person name="Rotem O."/>
            <person name="Gophna U."/>
            <person name="Lurie-Weinberger M.N."/>
            <person name="Jurkevitch E."/>
        </authorList>
    </citation>
    <scope>NUCLEOTIDE SEQUENCE [LARGE SCALE GENOMIC DNA]</scope>
    <source>
        <strain evidence="4 5">JSS</strain>
    </source>
</reference>
<dbReference type="PATRIC" id="fig|1184267.3.peg.1272"/>
<keyword evidence="5" id="KW-1185">Reference proteome</keyword>
<comment type="subunit">
    <text evidence="3">Forms a complex with KhpB.</text>
</comment>
<dbReference type="HOGENOM" id="CLU_132074_1_1_7"/>
<dbReference type="Pfam" id="PF13083">
    <property type="entry name" value="KH_KhpA-B"/>
    <property type="match status" value="1"/>
</dbReference>
<dbReference type="RefSeq" id="WP_015469961.1">
    <property type="nucleotide sequence ID" value="NC_020813.1"/>
</dbReference>
<dbReference type="GO" id="GO:0005737">
    <property type="term" value="C:cytoplasm"/>
    <property type="evidence" value="ECO:0007669"/>
    <property type="project" value="UniProtKB-SubCell"/>
</dbReference>
<dbReference type="PANTHER" id="PTHR34654">
    <property type="entry name" value="UPF0109 PROTEIN SCO5592"/>
    <property type="match status" value="1"/>
</dbReference>
<dbReference type="AlphaFoldDB" id="M4VBU0"/>
<name>M4VBU0_9BACT</name>
<protein>
    <recommendedName>
        <fullName evidence="3">RNA-binding protein KhpA</fullName>
    </recommendedName>
    <alternativeName>
        <fullName evidence="3">KH-domain protein A</fullName>
    </alternativeName>
</protein>
<evidence type="ECO:0000256" key="2">
    <source>
        <dbReference type="ARBA" id="ARBA00022884"/>
    </source>
</evidence>
<dbReference type="HAMAP" id="MF_00088">
    <property type="entry name" value="KhpA"/>
    <property type="match status" value="1"/>
</dbReference>
<comment type="subcellular location">
    <subcellularLocation>
        <location evidence="3">Cytoplasm</location>
    </subcellularLocation>
</comment>
<keyword evidence="2 3" id="KW-0694">RNA-binding</keyword>
<dbReference type="STRING" id="1184267.A11Q_1255"/>
<dbReference type="InterPro" id="IPR020627">
    <property type="entry name" value="KhpA"/>
</dbReference>
<sequence length="79" mass="8738">MDNLKELVEHMAKSLVDKPENVVVDEIPGQQTTLLALKVDKEDLGKVIGKQGKTAAAMRTIIRAAGTKLNKRYHLDIVE</sequence>
<evidence type="ECO:0000313" key="4">
    <source>
        <dbReference type="EMBL" id="AGH95471.1"/>
    </source>
</evidence>
<evidence type="ECO:0000256" key="3">
    <source>
        <dbReference type="HAMAP-Rule" id="MF_00088"/>
    </source>
</evidence>
<dbReference type="InterPro" id="IPR009019">
    <property type="entry name" value="KH_sf_prok-type"/>
</dbReference>
<dbReference type="GO" id="GO:0009252">
    <property type="term" value="P:peptidoglycan biosynthetic process"/>
    <property type="evidence" value="ECO:0007669"/>
    <property type="project" value="UniProtKB-UniRule"/>
</dbReference>
<dbReference type="OrthoDB" id="9812389at2"/>
<dbReference type="KEGG" id="bex:A11Q_1255"/>
<dbReference type="GO" id="GO:0008360">
    <property type="term" value="P:regulation of cell shape"/>
    <property type="evidence" value="ECO:0007669"/>
    <property type="project" value="UniProtKB-KW"/>
</dbReference>
<dbReference type="SUPFAM" id="SSF54814">
    <property type="entry name" value="Prokaryotic type KH domain (KH-domain type II)"/>
    <property type="match status" value="1"/>
</dbReference>
<keyword evidence="3" id="KW-0133">Cell shape</keyword>
<proteinExistence type="inferred from homology"/>
<dbReference type="GO" id="GO:0003723">
    <property type="term" value="F:RNA binding"/>
    <property type="evidence" value="ECO:0007669"/>
    <property type="project" value="UniProtKB-UniRule"/>
</dbReference>
<keyword evidence="1 3" id="KW-0963">Cytoplasm</keyword>